<organism evidence="3 4">
    <name type="scientific">Haloplanus rubicundus</name>
    <dbReference type="NCBI Taxonomy" id="1547898"/>
    <lineage>
        <taxon>Archaea</taxon>
        <taxon>Methanobacteriati</taxon>
        <taxon>Methanobacteriota</taxon>
        <taxon>Stenosarchaea group</taxon>
        <taxon>Halobacteria</taxon>
        <taxon>Halobacteriales</taxon>
        <taxon>Haloferacaceae</taxon>
        <taxon>Haloplanus</taxon>
    </lineage>
</organism>
<name>A0A345EEG9_9EURY</name>
<sequence>MSLLTRKTIQNGVIGGVVGSALGFVPLVLLVAPLLGGGVAGYLERDDTKGGLVAGAVAGVVMAALSTVVTGVILFTRFGELPFGPETPLAGLGIAALLSLAATIGQVLVASIGGAFGSLLAGAHPSKDAAGEGHERNWSVVVGSLVAGILTFAVVTVVVAVVLEAFIWLSLLVALPIGFVAGAGVAVLGYRYVTRAPDSSVNWRGVGIGVVAVVVVFALLLGGVYALGQQRAEQSEQSTYEYQVTIATNQTLTNATFYVPVPETNGDAELGERFVEDVQYSRETPAIRGSDVTPARVNFTYELVDTEHGRMLAISADRIEVQRAYYREVENETMGWREPIPESQYDPSNPSMGVVDDGTFTFSVTATSEESIDTAAPFGTEPLLTPQFNRTGVECRYGQQERHRCFEYDTRVYATYGAPEDTTVYVSAQLDGRNEWVAGEWTGNEYREWAHTELLGPGQGWYFVQGELEVGSGRYRD</sequence>
<protein>
    <recommendedName>
        <fullName evidence="2">DUF8147 domain-containing protein</fullName>
    </recommendedName>
</protein>
<dbReference type="InterPro" id="IPR040493">
    <property type="entry name" value="DUF5518"/>
</dbReference>
<dbReference type="Pfam" id="PF26472">
    <property type="entry name" value="DUF8147"/>
    <property type="match status" value="1"/>
</dbReference>
<reference evidence="3 4" key="1">
    <citation type="submission" date="2018-07" db="EMBL/GenBank/DDBJ databases">
        <title>Genome sequences of Haloplanus sp. CBA1112.</title>
        <authorList>
            <person name="Kim Y.B."/>
            <person name="Roh S.W."/>
        </authorList>
    </citation>
    <scope>NUCLEOTIDE SEQUENCE [LARGE SCALE GENOMIC DNA]</scope>
    <source>
        <strain evidence="3 4">CBA1112</strain>
    </source>
</reference>
<feature type="transmembrane region" description="Helical" evidence="1">
    <location>
        <begin position="205"/>
        <end position="227"/>
    </location>
</feature>
<dbReference type="AlphaFoldDB" id="A0A345EEG9"/>
<dbReference type="KEGG" id="haq:DU484_12455"/>
<feature type="transmembrane region" description="Helical" evidence="1">
    <location>
        <begin position="140"/>
        <end position="163"/>
    </location>
</feature>
<proteinExistence type="predicted"/>
<dbReference type="RefSeq" id="WP_114606084.1">
    <property type="nucleotide sequence ID" value="NZ_CP031148.1"/>
</dbReference>
<dbReference type="Proteomes" id="UP000252985">
    <property type="component" value="Chromosome"/>
</dbReference>
<keyword evidence="1" id="KW-0472">Membrane</keyword>
<dbReference type="GeneID" id="37287803"/>
<evidence type="ECO:0000259" key="2">
    <source>
        <dbReference type="Pfam" id="PF26472"/>
    </source>
</evidence>
<keyword evidence="1" id="KW-1133">Transmembrane helix</keyword>
<feature type="transmembrane region" description="Helical" evidence="1">
    <location>
        <begin position="52"/>
        <end position="75"/>
    </location>
</feature>
<gene>
    <name evidence="3" type="ORF">DU484_12455</name>
</gene>
<feature type="transmembrane region" description="Helical" evidence="1">
    <location>
        <begin position="12"/>
        <end position="32"/>
    </location>
</feature>
<evidence type="ECO:0000313" key="4">
    <source>
        <dbReference type="Proteomes" id="UP000252985"/>
    </source>
</evidence>
<feature type="transmembrane region" description="Helical" evidence="1">
    <location>
        <begin position="87"/>
        <end position="120"/>
    </location>
</feature>
<evidence type="ECO:0000313" key="3">
    <source>
        <dbReference type="EMBL" id="AXG10591.1"/>
    </source>
</evidence>
<accession>A0A345EEG9</accession>
<feature type="transmembrane region" description="Helical" evidence="1">
    <location>
        <begin position="170"/>
        <end position="193"/>
    </location>
</feature>
<feature type="domain" description="DUF8147" evidence="2">
    <location>
        <begin position="139"/>
        <end position="227"/>
    </location>
</feature>
<evidence type="ECO:0000256" key="1">
    <source>
        <dbReference type="SAM" id="Phobius"/>
    </source>
</evidence>
<dbReference type="EMBL" id="CP031148">
    <property type="protein sequence ID" value="AXG10591.1"/>
    <property type="molecule type" value="Genomic_DNA"/>
</dbReference>
<dbReference type="InterPro" id="IPR058460">
    <property type="entry name" value="DUF8147"/>
</dbReference>
<dbReference type="Pfam" id="PF17647">
    <property type="entry name" value="DUF5518"/>
    <property type="match status" value="1"/>
</dbReference>
<keyword evidence="1" id="KW-0812">Transmembrane</keyword>